<sequence length="67" mass="7468">MQWFRDRRLSKEEAALRTLEAVCADYHHARRRPGNGHYSLLSGECNEPLCIGAQKAISVLRSALTGG</sequence>
<dbReference type="AlphaFoldDB" id="A0A0F9G4Z0"/>
<accession>A0A0F9G4Z0</accession>
<protein>
    <submittedName>
        <fullName evidence="1">Uncharacterized protein</fullName>
    </submittedName>
</protein>
<dbReference type="EMBL" id="LAZR01019094">
    <property type="protein sequence ID" value="KKL93804.1"/>
    <property type="molecule type" value="Genomic_DNA"/>
</dbReference>
<evidence type="ECO:0000313" key="1">
    <source>
        <dbReference type="EMBL" id="KKL93804.1"/>
    </source>
</evidence>
<proteinExistence type="predicted"/>
<organism evidence="1">
    <name type="scientific">marine sediment metagenome</name>
    <dbReference type="NCBI Taxonomy" id="412755"/>
    <lineage>
        <taxon>unclassified sequences</taxon>
        <taxon>metagenomes</taxon>
        <taxon>ecological metagenomes</taxon>
    </lineage>
</organism>
<reference evidence="1" key="1">
    <citation type="journal article" date="2015" name="Nature">
        <title>Complex archaea that bridge the gap between prokaryotes and eukaryotes.</title>
        <authorList>
            <person name="Spang A."/>
            <person name="Saw J.H."/>
            <person name="Jorgensen S.L."/>
            <person name="Zaremba-Niedzwiedzka K."/>
            <person name="Martijn J."/>
            <person name="Lind A.E."/>
            <person name="van Eijk R."/>
            <person name="Schleper C."/>
            <person name="Guy L."/>
            <person name="Ettema T.J."/>
        </authorList>
    </citation>
    <scope>NUCLEOTIDE SEQUENCE</scope>
</reference>
<comment type="caution">
    <text evidence="1">The sequence shown here is derived from an EMBL/GenBank/DDBJ whole genome shotgun (WGS) entry which is preliminary data.</text>
</comment>
<gene>
    <name evidence="1" type="ORF">LCGC14_1871040</name>
</gene>
<name>A0A0F9G4Z0_9ZZZZ</name>